<sequence length="966" mass="101609">MPTTRRAAAGRRVNLDIAGMGLFNLNNFTLFLKAFINSAAAWKPGATLVERGALEFAFFTVVEVRSSTSTAEGHAQVAPYLWRSERVRDTVLHAYVVLLRFLADPTFIAGASAELPLLGQLGANLTVLLGRGAGEDAGELWEDDPDGLAPVFSAVCSRAAELGVFPAVAALVAAARDRGDDLLLGGDGELRTYANFISRLMVGPLGLHGQTQQAAVELLEAAAASGVLEQILCSLMRSGPHPWERQLLQQEEQGGGKGRGVSRRKSRCACHVIPAVAFIRRLSSVMYCSGVTDLPGDAFADDDSSEQGGDQEEEDDAARLCRRAVAACRTLLSGPCLQYTCAAHLVSQLAAADGGSRYGLTEMQCLPPLTEDADDDEDGSGPSGGTEVLMLGRVAGVMPPEALVPERACARVMINSLRVSAMAARRGPIRAALRPRRGADPVDEDDVSGGDGGGGAGELAALRDWWHEAVPAMTLALVLFEGGVEGRPSRSFLATMDFCPVLPHWPATGPPPAPPASLAAPLAAGFVPFWERAVRADGRLSFAPGAHAGHLLEAFCEPDLLAWLFAFAEPRQAASLVATGAKLLTQVAEPYLHQAEEARPEVVARCRQLLLLTAHTLRLWLPRVARIIHELLDFWDLVQVQSTTAFLIMDLCGWLPPLLHAAAIVVARARPTNRQGAEAPAPASATSTPTLAAASAGCTSAAAAATAAPLGSACPGAADEEPRRSWVLELLNQLGLDRLLGRAVDLFLETVQEFVADGCDVPATAGHAVNGLLAALGVLVAAYPARLAAALAADPTHPLWAVTPERLHCEDTDLGLDMSEPALSQRLQLVAALTALRAAAAGGAAGGGGRPAEAKAALAEGQVQPPGADLRGPLPDWWHELPCWRVRWSEWGRELAAVSGAELRGLLRTCDNPRCASLAGASEAGLALRACRGGCGRAWYCGEECEGAHRRAGHEQACAGREEGWG</sequence>
<accession>A0A150GWU5</accession>
<feature type="region of interest" description="Disordered" evidence="1">
    <location>
        <begin position="435"/>
        <end position="454"/>
    </location>
</feature>
<dbReference type="Proteomes" id="UP000075714">
    <property type="component" value="Unassembled WGS sequence"/>
</dbReference>
<keyword evidence="3" id="KW-1185">Reference proteome</keyword>
<protein>
    <recommendedName>
        <fullName evidence="4">MYND-type domain-containing protein</fullName>
    </recommendedName>
</protein>
<name>A0A150GWU5_GONPE</name>
<dbReference type="EMBL" id="LSYV01000006">
    <property type="protein sequence ID" value="KXZ54148.1"/>
    <property type="molecule type" value="Genomic_DNA"/>
</dbReference>
<comment type="caution">
    <text evidence="2">The sequence shown here is derived from an EMBL/GenBank/DDBJ whole genome shotgun (WGS) entry which is preliminary data.</text>
</comment>
<evidence type="ECO:0000313" key="2">
    <source>
        <dbReference type="EMBL" id="KXZ54148.1"/>
    </source>
</evidence>
<evidence type="ECO:0000313" key="3">
    <source>
        <dbReference type="Proteomes" id="UP000075714"/>
    </source>
</evidence>
<organism evidence="2 3">
    <name type="scientific">Gonium pectorale</name>
    <name type="common">Green alga</name>
    <dbReference type="NCBI Taxonomy" id="33097"/>
    <lineage>
        <taxon>Eukaryota</taxon>
        <taxon>Viridiplantae</taxon>
        <taxon>Chlorophyta</taxon>
        <taxon>core chlorophytes</taxon>
        <taxon>Chlorophyceae</taxon>
        <taxon>CS clade</taxon>
        <taxon>Chlamydomonadales</taxon>
        <taxon>Volvocaceae</taxon>
        <taxon>Gonium</taxon>
    </lineage>
</organism>
<reference evidence="3" key="1">
    <citation type="journal article" date="2016" name="Nat. Commun.">
        <title>The Gonium pectorale genome demonstrates co-option of cell cycle regulation during the evolution of multicellularity.</title>
        <authorList>
            <person name="Hanschen E.R."/>
            <person name="Marriage T.N."/>
            <person name="Ferris P.J."/>
            <person name="Hamaji T."/>
            <person name="Toyoda A."/>
            <person name="Fujiyama A."/>
            <person name="Neme R."/>
            <person name="Noguchi H."/>
            <person name="Minakuchi Y."/>
            <person name="Suzuki M."/>
            <person name="Kawai-Toyooka H."/>
            <person name="Smith D.R."/>
            <person name="Sparks H."/>
            <person name="Anderson J."/>
            <person name="Bakaric R."/>
            <person name="Luria V."/>
            <person name="Karger A."/>
            <person name="Kirschner M.W."/>
            <person name="Durand P.M."/>
            <person name="Michod R.E."/>
            <person name="Nozaki H."/>
            <person name="Olson B.J."/>
        </authorList>
    </citation>
    <scope>NUCLEOTIDE SEQUENCE [LARGE SCALE GENOMIC DNA]</scope>
    <source>
        <strain evidence="3">NIES-2863</strain>
    </source>
</reference>
<evidence type="ECO:0000256" key="1">
    <source>
        <dbReference type="SAM" id="MobiDB-lite"/>
    </source>
</evidence>
<dbReference type="AlphaFoldDB" id="A0A150GWU5"/>
<gene>
    <name evidence="2" type="ORF">GPECTOR_5g247</name>
</gene>
<evidence type="ECO:0008006" key="4">
    <source>
        <dbReference type="Google" id="ProtNLM"/>
    </source>
</evidence>
<proteinExistence type="predicted"/>